<reference evidence="10 11" key="1">
    <citation type="submission" date="2017-12" db="EMBL/GenBank/DDBJ databases">
        <title>Kangiella profundi FT102 completed genome.</title>
        <authorList>
            <person name="Xu J."/>
            <person name="Wang J."/>
            <person name="Lu Y."/>
        </authorList>
    </citation>
    <scope>NUCLEOTIDE SEQUENCE [LARGE SCALE GENOMIC DNA]</scope>
    <source>
        <strain evidence="10 11">FT102</strain>
    </source>
</reference>
<dbReference type="InterPro" id="IPR036942">
    <property type="entry name" value="Beta-barrel_TonB_sf"/>
</dbReference>
<dbReference type="SUPFAM" id="SSF56935">
    <property type="entry name" value="Porins"/>
    <property type="match status" value="1"/>
</dbReference>
<comment type="similarity">
    <text evidence="8 9">Belongs to the TonB-dependent receptor family.</text>
</comment>
<keyword evidence="3 8" id="KW-1134">Transmembrane beta strand</keyword>
<evidence type="ECO:0000256" key="6">
    <source>
        <dbReference type="ARBA" id="ARBA00023136"/>
    </source>
</evidence>
<dbReference type="EMBL" id="CP025120">
    <property type="protein sequence ID" value="AUD78243.1"/>
    <property type="molecule type" value="Genomic_DNA"/>
</dbReference>
<evidence type="ECO:0000256" key="7">
    <source>
        <dbReference type="ARBA" id="ARBA00023237"/>
    </source>
</evidence>
<evidence type="ECO:0000256" key="9">
    <source>
        <dbReference type="RuleBase" id="RU003357"/>
    </source>
</evidence>
<protein>
    <submittedName>
        <fullName evidence="10">TonB-dependent receptor</fullName>
    </submittedName>
</protein>
<dbReference type="Pfam" id="PF07715">
    <property type="entry name" value="Plug"/>
    <property type="match status" value="1"/>
</dbReference>
<evidence type="ECO:0000256" key="3">
    <source>
        <dbReference type="ARBA" id="ARBA00022452"/>
    </source>
</evidence>
<keyword evidence="2 8" id="KW-0813">Transport</keyword>
<keyword evidence="7 8" id="KW-0998">Cell outer membrane</keyword>
<dbReference type="AlphaFoldDB" id="A0A2K9APA1"/>
<dbReference type="InterPro" id="IPR000531">
    <property type="entry name" value="Beta-barrel_TonB"/>
</dbReference>
<organism evidence="10 11">
    <name type="scientific">Kangiella profundi</name>
    <dbReference type="NCBI Taxonomy" id="1561924"/>
    <lineage>
        <taxon>Bacteria</taxon>
        <taxon>Pseudomonadati</taxon>
        <taxon>Pseudomonadota</taxon>
        <taxon>Gammaproteobacteria</taxon>
        <taxon>Kangiellales</taxon>
        <taxon>Kangiellaceae</taxon>
        <taxon>Kangiella</taxon>
    </lineage>
</organism>
<evidence type="ECO:0000256" key="2">
    <source>
        <dbReference type="ARBA" id="ARBA00022448"/>
    </source>
</evidence>
<dbReference type="InterPro" id="IPR012910">
    <property type="entry name" value="Plug_dom"/>
</dbReference>
<dbReference type="GO" id="GO:0044718">
    <property type="term" value="P:siderophore transmembrane transport"/>
    <property type="evidence" value="ECO:0007669"/>
    <property type="project" value="TreeGrafter"/>
</dbReference>
<dbReference type="PROSITE" id="PS52016">
    <property type="entry name" value="TONB_DEPENDENT_REC_3"/>
    <property type="match status" value="1"/>
</dbReference>
<evidence type="ECO:0000256" key="8">
    <source>
        <dbReference type="PROSITE-ProRule" id="PRU01360"/>
    </source>
</evidence>
<gene>
    <name evidence="10" type="ORF">CW740_02905</name>
</gene>
<dbReference type="PANTHER" id="PTHR30069:SF27">
    <property type="entry name" value="BLL4766 PROTEIN"/>
    <property type="match status" value="1"/>
</dbReference>
<accession>A0A2K9APA1</accession>
<dbReference type="PANTHER" id="PTHR30069">
    <property type="entry name" value="TONB-DEPENDENT OUTER MEMBRANE RECEPTOR"/>
    <property type="match status" value="1"/>
</dbReference>
<keyword evidence="5 9" id="KW-0798">TonB box</keyword>
<name>A0A2K9APA1_9GAMM</name>
<dbReference type="KEGG" id="kpd:CW740_02905"/>
<dbReference type="Gene3D" id="2.170.130.10">
    <property type="entry name" value="TonB-dependent receptor, plug domain"/>
    <property type="match status" value="1"/>
</dbReference>
<comment type="subcellular location">
    <subcellularLocation>
        <location evidence="1 8">Cell outer membrane</location>
        <topology evidence="1 8">Multi-pass membrane protein</topology>
    </subcellularLocation>
</comment>
<dbReference type="Gene3D" id="2.40.170.20">
    <property type="entry name" value="TonB-dependent receptor, beta-barrel domain"/>
    <property type="match status" value="1"/>
</dbReference>
<evidence type="ECO:0000256" key="1">
    <source>
        <dbReference type="ARBA" id="ARBA00004571"/>
    </source>
</evidence>
<keyword evidence="11" id="KW-1185">Reference proteome</keyword>
<dbReference type="Pfam" id="PF00593">
    <property type="entry name" value="TonB_dep_Rec_b-barrel"/>
    <property type="match status" value="1"/>
</dbReference>
<evidence type="ECO:0000313" key="11">
    <source>
        <dbReference type="Proteomes" id="UP000232693"/>
    </source>
</evidence>
<dbReference type="InterPro" id="IPR039426">
    <property type="entry name" value="TonB-dep_rcpt-like"/>
</dbReference>
<evidence type="ECO:0000256" key="4">
    <source>
        <dbReference type="ARBA" id="ARBA00022692"/>
    </source>
</evidence>
<evidence type="ECO:0000256" key="5">
    <source>
        <dbReference type="ARBA" id="ARBA00023077"/>
    </source>
</evidence>
<dbReference type="Proteomes" id="UP000232693">
    <property type="component" value="Chromosome"/>
</dbReference>
<dbReference type="OrthoDB" id="9758929at2"/>
<keyword evidence="10" id="KW-0675">Receptor</keyword>
<keyword evidence="6 8" id="KW-0472">Membrane</keyword>
<keyword evidence="4 8" id="KW-0812">Transmembrane</keyword>
<evidence type="ECO:0000313" key="10">
    <source>
        <dbReference type="EMBL" id="AUD78243.1"/>
    </source>
</evidence>
<proteinExistence type="inferred from homology"/>
<dbReference type="GO" id="GO:0009279">
    <property type="term" value="C:cell outer membrane"/>
    <property type="evidence" value="ECO:0007669"/>
    <property type="project" value="UniProtKB-SubCell"/>
</dbReference>
<sequence>MSTGFLYEKIMAQKKLLVTLLALLLAPNGYAAEDTETTDLFGEELPTVLSATRLKQSQAETPASVTIIDRELIEASGARNIVEALRLVPGMNIGYLSGNTPEVSIHGLHTDFSRRLQVLVDGRSVFKPALSRVLWGNLTLSIDDVERIEVVRGPNTVTYGANSFLGVINIISRHPSDVANDQATVTIGNKGIADGSLRIAKQSEDFSYRMTVGRHSDDGFDLQRNGSERYDDHDTNYFRGDMVFNPAHDQQWRFIFGYSQADEQQDLLDVYQTEPYHLKTTDDSFVQLIWDRQLSSDHDIKLNAHYSQDSIEEEWQTCPPALFFTNELGALYDYDPVYTDQLISAISSGSPIPTPGTPEAALLTQQVYNRFLELGANTVCGIANQNIDEDKWEIELQDTYTFNENLRLVSGLSSRRDSIRGESFFEKKLHNDIYRVFGNLEWRLAEDTLLNFGSMYEHDDFVGGEFSPRLALNYLATPSSSWRFILAKGTRNPDFYEESGHRRYIVRNLTMPVNGTDTFATFYQTPQAMGNLEPETILSREIGWFYRLGSDLNFDIKFYYDDLDDTIDGLFGLEDYNPRNANSFKSKGVDMQLDYHLSPDSRLWLSYSYQDIEVETGRSLRHQAPEQTASLLFSHQLTERLAFSSAYYLQDMERGADFKRFDARLSQTLPIDDKELSLSLVIQHNINDRAYFDSSTVWDSKNIVYLKASLQF</sequence>
<dbReference type="InterPro" id="IPR037066">
    <property type="entry name" value="Plug_dom_sf"/>
</dbReference>
<dbReference type="GO" id="GO:0015344">
    <property type="term" value="F:siderophore uptake transmembrane transporter activity"/>
    <property type="evidence" value="ECO:0007669"/>
    <property type="project" value="TreeGrafter"/>
</dbReference>